<accession>A0A3P3VNQ2</accession>
<dbReference type="EMBL" id="QWEZ01000001">
    <property type="protein sequence ID" value="RRJ84240.1"/>
    <property type="molecule type" value="Genomic_DNA"/>
</dbReference>
<sequence length="179" mass="20215">MGDNKPASNKPRTRRAPIRLRSIVSGPEWLETLLSGLPEQGLGERELLIRNSYRVAESDYGRKPAGFDDTGLRSLACFERDQLLFWPWVAVIELSVDNSAREGWGKAELNRLLTRVFGAAESLRVRFYRRSEERFLVRAIDQTELIDRLEWMRACLAEEGGDRGGHSAALPGDALWVGS</sequence>
<reference evidence="1 2" key="1">
    <citation type="submission" date="2018-08" db="EMBL/GenBank/DDBJ databases">
        <authorList>
            <person name="Khan S.A."/>
        </authorList>
    </citation>
    <scope>NUCLEOTIDE SEQUENCE [LARGE SCALE GENOMIC DNA]</scope>
    <source>
        <strain evidence="1 2">GTF-13</strain>
    </source>
</reference>
<keyword evidence="2" id="KW-1185">Reference proteome</keyword>
<evidence type="ECO:0000313" key="2">
    <source>
        <dbReference type="Proteomes" id="UP000280792"/>
    </source>
</evidence>
<evidence type="ECO:0000313" key="1">
    <source>
        <dbReference type="EMBL" id="RRJ84240.1"/>
    </source>
</evidence>
<name>A0A3P3VNQ2_9GAMM</name>
<dbReference type="Proteomes" id="UP000280792">
    <property type="component" value="Unassembled WGS sequence"/>
</dbReference>
<gene>
    <name evidence="1" type="ORF">D0544_03780</name>
</gene>
<reference evidence="1 2" key="2">
    <citation type="submission" date="2018-12" db="EMBL/GenBank/DDBJ databases">
        <title>Simiduia agarivorans gen. nov., sp. nov., a marine, agarolytic bacterium isolated from shallow coastal water from Keelung, Taiwan.</title>
        <authorList>
            <person name="Shieh W.Y."/>
        </authorList>
    </citation>
    <scope>NUCLEOTIDE SEQUENCE [LARGE SCALE GENOMIC DNA]</scope>
    <source>
        <strain evidence="1 2">GTF-13</strain>
    </source>
</reference>
<proteinExistence type="predicted"/>
<comment type="caution">
    <text evidence="1">The sequence shown here is derived from an EMBL/GenBank/DDBJ whole genome shotgun (WGS) entry which is preliminary data.</text>
</comment>
<dbReference type="AlphaFoldDB" id="A0A3P3VNQ2"/>
<dbReference type="RefSeq" id="WP_125014667.1">
    <property type="nucleotide sequence ID" value="NZ_QWEZ01000001.1"/>
</dbReference>
<organism evidence="1 2">
    <name type="scientific">Aestuariirhabdus litorea</name>
    <dbReference type="NCBI Taxonomy" id="2528527"/>
    <lineage>
        <taxon>Bacteria</taxon>
        <taxon>Pseudomonadati</taxon>
        <taxon>Pseudomonadota</taxon>
        <taxon>Gammaproteobacteria</taxon>
        <taxon>Oceanospirillales</taxon>
        <taxon>Aestuariirhabdaceae</taxon>
        <taxon>Aestuariirhabdus</taxon>
    </lineage>
</organism>
<protein>
    <submittedName>
        <fullName evidence="1">Uncharacterized protein</fullName>
    </submittedName>
</protein>